<dbReference type="InterPro" id="IPR051878">
    <property type="entry name" value="ZNRF_ubiq-protein_ligase"/>
</dbReference>
<feature type="domain" description="RING-type" evidence="19">
    <location>
        <begin position="569"/>
        <end position="612"/>
    </location>
</feature>
<dbReference type="InterPro" id="IPR013083">
    <property type="entry name" value="Znf_RING/FYVE/PHD"/>
</dbReference>
<evidence type="ECO:0000256" key="10">
    <source>
        <dbReference type="ARBA" id="ARBA00022753"/>
    </source>
</evidence>
<evidence type="ECO:0000256" key="12">
    <source>
        <dbReference type="ARBA" id="ARBA00022786"/>
    </source>
</evidence>
<feature type="region of interest" description="Disordered" evidence="18">
    <location>
        <begin position="489"/>
        <end position="519"/>
    </location>
</feature>
<evidence type="ECO:0000256" key="11">
    <source>
        <dbReference type="ARBA" id="ARBA00022771"/>
    </source>
</evidence>
<dbReference type="EC" id="2.3.2.27" evidence="6"/>
<comment type="subcellular location">
    <subcellularLocation>
        <location evidence="3">Endosome</location>
    </subcellularLocation>
    <subcellularLocation>
        <location evidence="4">Lysosome</location>
    </subcellularLocation>
    <subcellularLocation>
        <location evidence="2">Membrane</location>
        <topology evidence="2">Peripheral membrane protein</topology>
    </subcellularLocation>
</comment>
<keyword evidence="23" id="KW-1185">Reference proteome</keyword>
<dbReference type="Gene3D" id="3.30.40.10">
    <property type="entry name" value="Zinc/RING finger domain, C3HC4 (zinc finger)"/>
    <property type="match status" value="2"/>
</dbReference>
<evidence type="ECO:0000256" key="6">
    <source>
        <dbReference type="ARBA" id="ARBA00012483"/>
    </source>
</evidence>
<dbReference type="GeneID" id="29112884"/>
<dbReference type="OMA" id="CWCKFHE"/>
<keyword evidence="13" id="KW-0862">Zinc</keyword>
<evidence type="ECO:0000256" key="7">
    <source>
        <dbReference type="ARBA" id="ARBA00022679"/>
    </source>
</evidence>
<keyword evidence="12" id="KW-0833">Ubl conjugation pathway</keyword>
<organism evidence="21 23">
    <name type="scientific">Alternaria alternata</name>
    <name type="common">Alternaria rot fungus</name>
    <name type="synonym">Torula alternata</name>
    <dbReference type="NCBI Taxonomy" id="5599"/>
    <lineage>
        <taxon>Eukaryota</taxon>
        <taxon>Fungi</taxon>
        <taxon>Dikarya</taxon>
        <taxon>Ascomycota</taxon>
        <taxon>Pezizomycotina</taxon>
        <taxon>Dothideomycetes</taxon>
        <taxon>Pleosporomycetidae</taxon>
        <taxon>Pleosporales</taxon>
        <taxon>Pleosporineae</taxon>
        <taxon>Pleosporaceae</taxon>
        <taxon>Alternaria</taxon>
        <taxon>Alternaria sect. Alternaria</taxon>
        <taxon>Alternaria alternata complex</taxon>
    </lineage>
</organism>
<evidence type="ECO:0000256" key="4">
    <source>
        <dbReference type="ARBA" id="ARBA00004371"/>
    </source>
</evidence>
<dbReference type="PROSITE" id="PS50178">
    <property type="entry name" value="ZF_FYVE"/>
    <property type="match status" value="1"/>
</dbReference>
<evidence type="ECO:0000313" key="23">
    <source>
        <dbReference type="Proteomes" id="UP000077248"/>
    </source>
</evidence>
<dbReference type="RefSeq" id="XP_018382573.1">
    <property type="nucleotide sequence ID" value="XM_018527290.1"/>
</dbReference>
<dbReference type="GO" id="GO:0070936">
    <property type="term" value="P:protein K48-linked ubiquitination"/>
    <property type="evidence" value="ECO:0007669"/>
    <property type="project" value="TreeGrafter"/>
</dbReference>
<dbReference type="PANTHER" id="PTHR46661:SF4">
    <property type="entry name" value="RING-TYPE DOMAIN-CONTAINING PROTEIN"/>
    <property type="match status" value="1"/>
</dbReference>
<dbReference type="GO" id="GO:0061630">
    <property type="term" value="F:ubiquitin protein ligase activity"/>
    <property type="evidence" value="ECO:0007669"/>
    <property type="project" value="UniProtKB-EC"/>
</dbReference>
<keyword evidence="10" id="KW-0967">Endosome</keyword>
<dbReference type="PANTHER" id="PTHR46661">
    <property type="entry name" value="E3 UBIQUITIN-PROTEIN LIGASE ZNRF1-LIKE PROTEIN"/>
    <property type="match status" value="1"/>
</dbReference>
<evidence type="ECO:0000256" key="17">
    <source>
        <dbReference type="PROSITE-ProRule" id="PRU00175"/>
    </source>
</evidence>
<feature type="region of interest" description="Disordered" evidence="18">
    <location>
        <begin position="72"/>
        <end position="185"/>
    </location>
</feature>
<dbReference type="EMBL" id="PDXD01000028">
    <property type="protein sequence ID" value="RYN72074.1"/>
    <property type="molecule type" value="Genomic_DNA"/>
</dbReference>
<dbReference type="SMART" id="SM00184">
    <property type="entry name" value="RING"/>
    <property type="match status" value="1"/>
</dbReference>
<feature type="domain" description="FYVE-type" evidence="20">
    <location>
        <begin position="196"/>
        <end position="291"/>
    </location>
</feature>
<evidence type="ECO:0000313" key="24">
    <source>
        <dbReference type="Proteomes" id="UP000291422"/>
    </source>
</evidence>
<dbReference type="CDD" id="cd15737">
    <property type="entry name" value="FYVE2_Vac1p_like"/>
    <property type="match status" value="1"/>
</dbReference>
<evidence type="ECO:0000256" key="9">
    <source>
        <dbReference type="ARBA" id="ARBA00022723"/>
    </source>
</evidence>
<sequence>MPPNAHQRPSGPFTHNSHAYGGQYDGASSSVDGQREAVIGSNSRHHSQGVVASHFLAQDRETWMDFLRDGTETTVNQQPQSANSSPAAASEARSNPSSSRYTLPNRPSPRTESSSSRSSDRKRRLTTADSPLRRPSSIRMHSENTGDSNTDPIVLDSSPASNRPLPPTPTMGVASHTHTGPMRRQSDIVLPPWQPDSEVSQCPVCRRPFSFLLRRHHCRKCGRVVCASCSPHRITIPRQFIVHPPSESTANFIDLTGEDENAMSPFGPFRNPALGGGEEVRVCNPCVPDPNFSPPPRYDSLGHGSRPFPPRSTQVPSAPPPHPRAHRSSSSVHDASRFTGQGQTHGARDTSNESSQNRRVSYHGNSNIGERRLPPLPPSAIQQQHQHPHHRAPLISQTIANNRARQAQNHVNFGYGSFSGTSPFGQATSTPVPPPLQPQHAQPPRPRRQIPEEDECPICGEELPPKGPDGDDAERTQHIEECIALHSASPGPTAALNRTQTQNSQSLPTQRTRGMSSAGANLNNNHHHNNGGEGASNLQNRMSHAARGMFPYVATEKDCVDEEGRVAECTICLEDFEAGDKMARLVCWCKFHETCIKEWWDKKGRGACPTHQLQE</sequence>
<evidence type="ECO:0000256" key="18">
    <source>
        <dbReference type="SAM" id="MobiDB-lite"/>
    </source>
</evidence>
<feature type="compositionally biased region" description="Pro residues" evidence="18">
    <location>
        <begin position="431"/>
        <end position="444"/>
    </location>
</feature>
<evidence type="ECO:0000259" key="19">
    <source>
        <dbReference type="PROSITE" id="PS50089"/>
    </source>
</evidence>
<dbReference type="InterPro" id="IPR011011">
    <property type="entry name" value="Znf_FYVE_PHD"/>
</dbReference>
<evidence type="ECO:0000256" key="5">
    <source>
        <dbReference type="ARBA" id="ARBA00004906"/>
    </source>
</evidence>
<comment type="catalytic activity">
    <reaction evidence="1">
        <text>S-ubiquitinyl-[E2 ubiquitin-conjugating enzyme]-L-cysteine + [acceptor protein]-L-lysine = [E2 ubiquitin-conjugating enzyme]-L-cysteine + N(6)-ubiquitinyl-[acceptor protein]-L-lysine.</text>
        <dbReference type="EC" id="2.3.2.27"/>
    </reaction>
</comment>
<keyword evidence="9" id="KW-0479">Metal-binding</keyword>
<dbReference type="STRING" id="5599.A0A177DDE0"/>
<feature type="compositionally biased region" description="Polar residues" evidence="18">
    <location>
        <begin position="496"/>
        <end position="515"/>
    </location>
</feature>
<keyword evidence="15" id="KW-0458">Lysosome</keyword>
<evidence type="ECO:0000256" key="15">
    <source>
        <dbReference type="ARBA" id="ARBA00023228"/>
    </source>
</evidence>
<dbReference type="Pfam" id="PF13639">
    <property type="entry name" value="zf-RING_2"/>
    <property type="match status" value="1"/>
</dbReference>
<dbReference type="InterPro" id="IPR000306">
    <property type="entry name" value="Znf_FYVE"/>
</dbReference>
<dbReference type="GO" id="GO:0008270">
    <property type="term" value="F:zinc ion binding"/>
    <property type="evidence" value="ECO:0007669"/>
    <property type="project" value="UniProtKB-KW"/>
</dbReference>
<dbReference type="GO" id="GO:0043161">
    <property type="term" value="P:proteasome-mediated ubiquitin-dependent protein catabolic process"/>
    <property type="evidence" value="ECO:0007669"/>
    <property type="project" value="TreeGrafter"/>
</dbReference>
<feature type="region of interest" description="Disordered" evidence="18">
    <location>
        <begin position="412"/>
        <end position="473"/>
    </location>
</feature>
<dbReference type="Proteomes" id="UP000291422">
    <property type="component" value="Unassembled WGS sequence"/>
</dbReference>
<accession>A0A177DDE0</accession>
<reference evidence="21 23" key="1">
    <citation type="submission" date="2016-05" db="EMBL/GenBank/DDBJ databases">
        <title>Comparative analysis of secretome profiles of manganese(II)-oxidizing ascomycete fungi.</title>
        <authorList>
            <consortium name="DOE Joint Genome Institute"/>
            <person name="Zeiner C.A."/>
            <person name="Purvine S.O."/>
            <person name="Zink E.M."/>
            <person name="Wu S."/>
            <person name="Pasa-Tolic L."/>
            <person name="Chaput D.L."/>
            <person name="Haridas S."/>
            <person name="Grigoriev I.V."/>
            <person name="Santelli C.M."/>
            <person name="Hansel C.M."/>
        </authorList>
    </citation>
    <scope>NUCLEOTIDE SEQUENCE [LARGE SCALE GENOMIC DNA]</scope>
    <source>
        <strain evidence="21 23">SRC1lrK2f</strain>
    </source>
</reference>
<evidence type="ECO:0000256" key="3">
    <source>
        <dbReference type="ARBA" id="ARBA00004177"/>
    </source>
</evidence>
<dbReference type="SUPFAM" id="SSF57850">
    <property type="entry name" value="RING/U-box"/>
    <property type="match status" value="1"/>
</dbReference>
<dbReference type="SMART" id="SM00064">
    <property type="entry name" value="FYVE"/>
    <property type="match status" value="1"/>
</dbReference>
<evidence type="ECO:0000256" key="14">
    <source>
        <dbReference type="ARBA" id="ARBA00023136"/>
    </source>
</evidence>
<evidence type="ECO:0000256" key="16">
    <source>
        <dbReference type="ARBA" id="ARBA00023288"/>
    </source>
</evidence>
<proteinExistence type="predicted"/>
<comment type="pathway">
    <text evidence="5">Protein modification; protein ubiquitination.</text>
</comment>
<feature type="compositionally biased region" description="Polar residues" evidence="18">
    <location>
        <begin position="418"/>
        <end position="430"/>
    </location>
</feature>
<dbReference type="GO" id="GO:0005768">
    <property type="term" value="C:endosome"/>
    <property type="evidence" value="ECO:0007669"/>
    <property type="project" value="UniProtKB-SubCell"/>
</dbReference>
<dbReference type="EMBL" id="KV441487">
    <property type="protein sequence ID" value="OAG17152.1"/>
    <property type="molecule type" value="Genomic_DNA"/>
</dbReference>
<evidence type="ECO:0000256" key="1">
    <source>
        <dbReference type="ARBA" id="ARBA00000900"/>
    </source>
</evidence>
<evidence type="ECO:0000313" key="22">
    <source>
        <dbReference type="EMBL" id="RYN72074.1"/>
    </source>
</evidence>
<keyword evidence="8" id="KW-0519">Myristate</keyword>
<dbReference type="PROSITE" id="PS50089">
    <property type="entry name" value="ZF_RING_2"/>
    <property type="match status" value="1"/>
</dbReference>
<feature type="compositionally biased region" description="Polar residues" evidence="18">
    <location>
        <begin position="352"/>
        <end position="368"/>
    </location>
</feature>
<evidence type="ECO:0000313" key="21">
    <source>
        <dbReference type="EMBL" id="OAG17152.1"/>
    </source>
</evidence>
<dbReference type="InterPro" id="IPR001841">
    <property type="entry name" value="Znf_RING"/>
</dbReference>
<gene>
    <name evidence="22" type="ORF">AA0117_g8850</name>
    <name evidence="21" type="ORF">CC77DRAFT_1042866</name>
</gene>
<evidence type="ECO:0000256" key="13">
    <source>
        <dbReference type="ARBA" id="ARBA00022833"/>
    </source>
</evidence>
<reference evidence="24" key="2">
    <citation type="journal article" date="2019" name="bioRxiv">
        <title>Genomics, evolutionary history and diagnostics of the Alternaria alternata species group including apple and Asian pear pathotypes.</title>
        <authorList>
            <person name="Armitage A.D."/>
            <person name="Cockerton H.M."/>
            <person name="Sreenivasaprasad S."/>
            <person name="Woodhall J.W."/>
            <person name="Lane C.R."/>
            <person name="Harrison R.J."/>
            <person name="Clarkson J.P."/>
        </authorList>
    </citation>
    <scope>NUCLEOTIDE SEQUENCE [LARGE SCALE GENOMIC DNA]</scope>
    <source>
        <strain evidence="24">FERA 1177</strain>
    </source>
</reference>
<dbReference type="AlphaFoldDB" id="A0A177DDE0"/>
<dbReference type="VEuPathDB" id="FungiDB:CC77DRAFT_1042866"/>
<feature type="region of interest" description="Disordered" evidence="18">
    <location>
        <begin position="1"/>
        <end position="50"/>
    </location>
</feature>
<dbReference type="Proteomes" id="UP000077248">
    <property type="component" value="Unassembled WGS sequence"/>
</dbReference>
<evidence type="ECO:0000259" key="20">
    <source>
        <dbReference type="PROSITE" id="PS50178"/>
    </source>
</evidence>
<dbReference type="InterPro" id="IPR017455">
    <property type="entry name" value="Znf_FYVE-rel"/>
</dbReference>
<dbReference type="SUPFAM" id="SSF57903">
    <property type="entry name" value="FYVE/PHD zinc finger"/>
    <property type="match status" value="1"/>
</dbReference>
<name>A0A177DDE0_ALTAL</name>
<dbReference type="GO" id="GO:0016020">
    <property type="term" value="C:membrane"/>
    <property type="evidence" value="ECO:0007669"/>
    <property type="project" value="UniProtKB-SubCell"/>
</dbReference>
<dbReference type="KEGG" id="aalt:CC77DRAFT_1042866"/>
<evidence type="ECO:0000256" key="8">
    <source>
        <dbReference type="ARBA" id="ARBA00022707"/>
    </source>
</evidence>
<keyword evidence="7" id="KW-0808">Transferase</keyword>
<keyword evidence="11 17" id="KW-0863">Zinc-finger</keyword>
<dbReference type="CDD" id="cd16489">
    <property type="entry name" value="mRING-CH-C4HC2H_ZNRF"/>
    <property type="match status" value="1"/>
</dbReference>
<protein>
    <recommendedName>
        <fullName evidence="6">RING-type E3 ubiquitin transferase</fullName>
        <ecNumber evidence="6">2.3.2.27</ecNumber>
    </recommendedName>
</protein>
<dbReference type="Pfam" id="PF01363">
    <property type="entry name" value="FYVE"/>
    <property type="match status" value="1"/>
</dbReference>
<feature type="compositionally biased region" description="Low complexity" evidence="18">
    <location>
        <begin position="76"/>
        <end position="117"/>
    </location>
</feature>
<feature type="region of interest" description="Disordered" evidence="18">
    <location>
        <begin position="294"/>
        <end position="391"/>
    </location>
</feature>
<evidence type="ECO:0000256" key="2">
    <source>
        <dbReference type="ARBA" id="ARBA00004170"/>
    </source>
</evidence>
<reference evidence="22" key="3">
    <citation type="journal article" date="2019" name="J. ISSAAS">
        <title>Genomics, evolutionary history and diagnostics of the Alternaria alternata species group including apple and Asian pear pathotypes.</title>
        <authorList>
            <person name="Armitage A.D."/>
            <person name="Cockerton H.M."/>
            <person name="Sreenivasaprasad S."/>
            <person name="Woodhall J."/>
            <person name="Lane C."/>
            <person name="Harrison R.J."/>
            <person name="Clarkson J.P."/>
        </authorList>
    </citation>
    <scope>NUCLEOTIDE SEQUENCE</scope>
    <source>
        <strain evidence="22">FERA 1177</strain>
    </source>
</reference>
<keyword evidence="16" id="KW-0449">Lipoprotein</keyword>
<keyword evidence="14" id="KW-0472">Membrane</keyword>